<feature type="domain" description="Restriction endonuclease type IV Mrr" evidence="2">
    <location>
        <begin position="141"/>
        <end position="256"/>
    </location>
</feature>
<dbReference type="PANTHER" id="PTHR30015:SF7">
    <property type="entry name" value="TYPE IV METHYL-DIRECTED RESTRICTION ENZYME ECOKMRR"/>
    <property type="match status" value="1"/>
</dbReference>
<evidence type="ECO:0000259" key="3">
    <source>
        <dbReference type="Pfam" id="PF14338"/>
    </source>
</evidence>
<keyword evidence="5" id="KW-1185">Reference proteome</keyword>
<gene>
    <name evidence="4" type="ORF">K9B37_17980</name>
</gene>
<evidence type="ECO:0000259" key="2">
    <source>
        <dbReference type="Pfam" id="PF04471"/>
    </source>
</evidence>
<accession>A0ABS7VRH6</accession>
<evidence type="ECO:0000256" key="1">
    <source>
        <dbReference type="SAM" id="MobiDB-lite"/>
    </source>
</evidence>
<dbReference type="Pfam" id="PF04471">
    <property type="entry name" value="Mrr_cat"/>
    <property type="match status" value="1"/>
</dbReference>
<comment type="caution">
    <text evidence="4">The sequence shown here is derived from an EMBL/GenBank/DDBJ whole genome shotgun (WGS) entry which is preliminary data.</text>
</comment>
<keyword evidence="4" id="KW-0255">Endonuclease</keyword>
<protein>
    <submittedName>
        <fullName evidence="4">Restriction endonuclease</fullName>
        <ecNumber evidence="4">3.1.21.-</ecNumber>
    </submittedName>
</protein>
<feature type="domain" description="Restriction system protein Mrr-like N-terminal" evidence="3">
    <location>
        <begin position="10"/>
        <end position="94"/>
    </location>
</feature>
<name>A0ABS7VRH6_9HYPH</name>
<dbReference type="SUPFAM" id="SSF52980">
    <property type="entry name" value="Restriction endonuclease-like"/>
    <property type="match status" value="1"/>
</dbReference>
<dbReference type="InterPro" id="IPR007560">
    <property type="entry name" value="Restrct_endonuc_IV_Mrr"/>
</dbReference>
<feature type="region of interest" description="Disordered" evidence="1">
    <location>
        <begin position="106"/>
        <end position="128"/>
    </location>
</feature>
<dbReference type="GO" id="GO:0004519">
    <property type="term" value="F:endonuclease activity"/>
    <property type="evidence" value="ECO:0007669"/>
    <property type="project" value="UniProtKB-KW"/>
</dbReference>
<keyword evidence="4" id="KW-0540">Nuclease</keyword>
<feature type="compositionally biased region" description="Basic and acidic residues" evidence="1">
    <location>
        <begin position="114"/>
        <end position="128"/>
    </location>
</feature>
<evidence type="ECO:0000313" key="5">
    <source>
        <dbReference type="Proteomes" id="UP000704176"/>
    </source>
</evidence>
<proteinExistence type="predicted"/>
<dbReference type="Proteomes" id="UP000704176">
    <property type="component" value="Unassembled WGS sequence"/>
</dbReference>
<keyword evidence="4" id="KW-0378">Hydrolase</keyword>
<dbReference type="InterPro" id="IPR052906">
    <property type="entry name" value="Type_IV_Methyl-Rstrct_Enzyme"/>
</dbReference>
<organism evidence="4 5">
    <name type="scientific">Microvirga puerhi</name>
    <dbReference type="NCBI Taxonomy" id="2876078"/>
    <lineage>
        <taxon>Bacteria</taxon>
        <taxon>Pseudomonadati</taxon>
        <taxon>Pseudomonadota</taxon>
        <taxon>Alphaproteobacteria</taxon>
        <taxon>Hyphomicrobiales</taxon>
        <taxon>Methylobacteriaceae</taxon>
        <taxon>Microvirga</taxon>
    </lineage>
</organism>
<dbReference type="EMBL" id="JAIRBM010000015">
    <property type="protein sequence ID" value="MBZ6078156.1"/>
    <property type="molecule type" value="Genomic_DNA"/>
</dbReference>
<dbReference type="PANTHER" id="PTHR30015">
    <property type="entry name" value="MRR RESTRICTION SYSTEM PROTEIN"/>
    <property type="match status" value="1"/>
</dbReference>
<dbReference type="InterPro" id="IPR025745">
    <property type="entry name" value="Mrr-like_N_dom"/>
</dbReference>
<evidence type="ECO:0000313" key="4">
    <source>
        <dbReference type="EMBL" id="MBZ6078156.1"/>
    </source>
</evidence>
<dbReference type="InterPro" id="IPR011856">
    <property type="entry name" value="tRNA_endonuc-like_dom_sf"/>
</dbReference>
<sequence>MNPSESLPKFDALMMPTIEALKTLGGSASNEELADAIAEKLGLTDAQRAVLSKNKSTPEFEYRLAWARTYLKHYGAVRNSQRGVWSLTETGERLSEADVEEIKRNARANINSRHGRDGASRSERDADPEADVRGRLLDVLKTLKPHEFEKLCQQLLRESGFINVRVTGRSNDGGIDGEGVYRVNLLSFRVLFQCKRWKGSVGPNVVRDFRGAMSGRVDKGLIITTGTFTAEARREASRDGPQTIELINGDDLCRLLIENNLGVVVKQVKVIEIDDAFFRSI</sequence>
<dbReference type="InterPro" id="IPR011335">
    <property type="entry name" value="Restrct_endonuc-II-like"/>
</dbReference>
<dbReference type="Pfam" id="PF14338">
    <property type="entry name" value="Mrr_N"/>
    <property type="match status" value="1"/>
</dbReference>
<dbReference type="GO" id="GO:0016787">
    <property type="term" value="F:hydrolase activity"/>
    <property type="evidence" value="ECO:0007669"/>
    <property type="project" value="UniProtKB-KW"/>
</dbReference>
<dbReference type="EC" id="3.1.21.-" evidence="4"/>
<reference evidence="4 5" key="1">
    <citation type="submission" date="2021-09" db="EMBL/GenBank/DDBJ databases">
        <title>The complete genome sequence of a new microorganism.</title>
        <authorList>
            <person name="Zi Z."/>
        </authorList>
    </citation>
    <scope>NUCLEOTIDE SEQUENCE [LARGE SCALE GENOMIC DNA]</scope>
    <source>
        <strain evidence="4 5">WGZ8</strain>
    </source>
</reference>
<dbReference type="Gene3D" id="3.40.1350.10">
    <property type="match status" value="1"/>
</dbReference>